<dbReference type="InterPro" id="IPR050482">
    <property type="entry name" value="Sensor_HK_TwoCompSys"/>
</dbReference>
<reference evidence="10 11" key="1">
    <citation type="journal article" date="2008" name="Chem. Biol. Interact.">
        <title>Extending the Bacillus cereus group genomics to putative food-borne pathogens of different toxicity.</title>
        <authorList>
            <person name="Lapidus A."/>
            <person name="Goltsman E."/>
            <person name="Auger S."/>
            <person name="Galleron N."/>
            <person name="Segurens B."/>
            <person name="Dossat C."/>
            <person name="Land M.L."/>
            <person name="Broussolle V."/>
            <person name="Brillard J."/>
            <person name="Guinebretiere M.H."/>
            <person name="Sanchis V."/>
            <person name="Nguen-The C."/>
            <person name="Lereclus D."/>
            <person name="Richardson P."/>
            <person name="Wincker P."/>
            <person name="Weissenbach J."/>
            <person name="Ehrlich S.D."/>
            <person name="Sorokin A."/>
        </authorList>
    </citation>
    <scope>NUCLEOTIDE SEQUENCE [LARGE SCALE GENOMIC DNA]</scope>
    <source>
        <strain evidence="11">DSM 22905 / CIP 110041 / 391-98 / NVH 391-98</strain>
    </source>
</reference>
<dbReference type="HOGENOM" id="CLU_021465_0_0_9"/>
<dbReference type="InterPro" id="IPR003594">
    <property type="entry name" value="HATPase_dom"/>
</dbReference>
<evidence type="ECO:0000256" key="8">
    <source>
        <dbReference type="SAM" id="Phobius"/>
    </source>
</evidence>
<keyword evidence="3" id="KW-0808">Transferase</keyword>
<dbReference type="eggNOG" id="COG4585">
    <property type="taxonomic scope" value="Bacteria"/>
</dbReference>
<dbReference type="Pfam" id="PF07730">
    <property type="entry name" value="HisKA_3"/>
    <property type="match status" value="1"/>
</dbReference>
<feature type="transmembrane region" description="Helical" evidence="8">
    <location>
        <begin position="332"/>
        <end position="353"/>
    </location>
</feature>
<dbReference type="GO" id="GO:0046983">
    <property type="term" value="F:protein dimerization activity"/>
    <property type="evidence" value="ECO:0007669"/>
    <property type="project" value="InterPro"/>
</dbReference>
<evidence type="ECO:0000313" key="11">
    <source>
        <dbReference type="Proteomes" id="UP000002300"/>
    </source>
</evidence>
<dbReference type="InterPro" id="IPR036890">
    <property type="entry name" value="HATPase_C_sf"/>
</dbReference>
<accession>A7GLN3</accession>
<gene>
    <name evidence="10" type="ordered locus">Bcer98_0696</name>
</gene>
<keyword evidence="7" id="KW-0902">Two-component regulatory system</keyword>
<evidence type="ECO:0000256" key="6">
    <source>
        <dbReference type="ARBA" id="ARBA00022840"/>
    </source>
</evidence>
<evidence type="ECO:0000256" key="3">
    <source>
        <dbReference type="ARBA" id="ARBA00022679"/>
    </source>
</evidence>
<feature type="transmembrane region" description="Helical" evidence="8">
    <location>
        <begin position="264"/>
        <end position="286"/>
    </location>
</feature>
<feature type="transmembrane region" description="Helical" evidence="8">
    <location>
        <begin position="200"/>
        <end position="219"/>
    </location>
</feature>
<dbReference type="PROSITE" id="PS50109">
    <property type="entry name" value="HIS_KIN"/>
    <property type="match status" value="1"/>
</dbReference>
<keyword evidence="8" id="KW-0472">Membrane</keyword>
<feature type="transmembrane region" description="Helical" evidence="8">
    <location>
        <begin position="177"/>
        <end position="194"/>
    </location>
</feature>
<sequence>MPHEMKKDNEEKWRNKQLYSKINKKERDEMIRKISKKKFQYFIVVFSLLISGYLIHLILTYPEVGIKLNSNYIVSEVHRFTWAHKHGIQVGDKIEKIDDKLPSQHFTVSSYHAIEQAKKISIQKDGQVKEYNIQYVPYSRQLFYQLLIPVGFYITCIFMALYLLIFVPKTNNSIQDLLYFLIAMGMSFISIIAAQRKDGIAFIIASISLVSSFTFFIRFMKLYFKHNQIKFLTREQLRILDIIMIVLIAVNIVVYMKYNEISVMFTIALSIALFLLTGYLLVRFYFRSKHSHHFKFMKVIVMSFFASVIPFICLFLIPDMIYGKEIISVETIGIFFLFIPIYMFYWVISGDLFDAKFMIQRIPYYIMLSISFTGFVTILGIFIFNDNADHILDTIRFSCITFIATIFFLFIKDYLDFKLRKSLYHHQKNYQFSLYRFLYQAKHEYKLSNLTYSIQREFSDVLKMEEVCYVEMNKENKSIHVFESKYVPPQSILDSLFDFQLETYKVGSMMKLEEHFGFVLSTTTEKVIILLCKNNKKETLNFDEIVWVETLCNYTDLLLECLNQIEDLLKQLQDLQNIEHPPMWLSRLLFKLSEKERANLASDIHDGVLQDQIRLVRKFESYNKHIQDEEMKHILHEIKEQLLDHIYMTRETCNHLRPPFLYELGIKQALLNLFKQINLKATFFFYYDIPEHIVVPSAEHEQAIYRIIQELLNNALKHSKASNVSIKLFQKDQQLFLTYTDNGIGIDLKHFNYSYNTLGLSGIITRIQSIDGEITIDSKPNDGLQVFVKF</sequence>
<dbReference type="SUPFAM" id="SSF55874">
    <property type="entry name" value="ATPase domain of HSP90 chaperone/DNA topoisomerase II/histidine kinase"/>
    <property type="match status" value="1"/>
</dbReference>
<dbReference type="Gene3D" id="3.30.565.10">
    <property type="entry name" value="Histidine kinase-like ATPase, C-terminal domain"/>
    <property type="match status" value="1"/>
</dbReference>
<dbReference type="GO" id="GO:0005524">
    <property type="term" value="F:ATP binding"/>
    <property type="evidence" value="ECO:0007669"/>
    <property type="project" value="UniProtKB-KW"/>
</dbReference>
<dbReference type="EMBL" id="CP000764">
    <property type="protein sequence ID" value="ABS21041.1"/>
    <property type="molecule type" value="Genomic_DNA"/>
</dbReference>
<evidence type="ECO:0000256" key="5">
    <source>
        <dbReference type="ARBA" id="ARBA00022777"/>
    </source>
</evidence>
<evidence type="ECO:0000313" key="10">
    <source>
        <dbReference type="EMBL" id="ABS21041.1"/>
    </source>
</evidence>
<feature type="transmembrane region" description="Helical" evidence="8">
    <location>
        <begin position="298"/>
        <end position="317"/>
    </location>
</feature>
<feature type="domain" description="Histidine kinase" evidence="9">
    <location>
        <begin position="704"/>
        <end position="790"/>
    </location>
</feature>
<dbReference type="InterPro" id="IPR011712">
    <property type="entry name" value="Sig_transdc_His_kin_sub3_dim/P"/>
</dbReference>
<dbReference type="CDD" id="cd16917">
    <property type="entry name" value="HATPase_UhpB-NarQ-NarX-like"/>
    <property type="match status" value="1"/>
</dbReference>
<keyword evidence="8" id="KW-1133">Transmembrane helix</keyword>
<feature type="transmembrane region" description="Helical" evidence="8">
    <location>
        <begin position="239"/>
        <end position="258"/>
    </location>
</feature>
<evidence type="ECO:0000256" key="4">
    <source>
        <dbReference type="ARBA" id="ARBA00022741"/>
    </source>
</evidence>
<dbReference type="GO" id="GO:0000155">
    <property type="term" value="F:phosphorelay sensor kinase activity"/>
    <property type="evidence" value="ECO:0007669"/>
    <property type="project" value="InterPro"/>
</dbReference>
<proteinExistence type="predicted"/>
<keyword evidence="5 10" id="KW-0418">Kinase</keyword>
<dbReference type="InterPro" id="IPR005467">
    <property type="entry name" value="His_kinase_dom"/>
</dbReference>
<keyword evidence="8" id="KW-0812">Transmembrane</keyword>
<dbReference type="Pfam" id="PF02518">
    <property type="entry name" value="HATPase_c"/>
    <property type="match status" value="1"/>
</dbReference>
<feature type="transmembrane region" description="Helical" evidence="8">
    <location>
        <begin position="142"/>
        <end position="165"/>
    </location>
</feature>
<organism evidence="10 11">
    <name type="scientific">Bacillus cytotoxicus (strain DSM 22905 / CIP 110041 / 391-98 / NVH 391-98)</name>
    <dbReference type="NCBI Taxonomy" id="315749"/>
    <lineage>
        <taxon>Bacteria</taxon>
        <taxon>Bacillati</taxon>
        <taxon>Bacillota</taxon>
        <taxon>Bacilli</taxon>
        <taxon>Bacillales</taxon>
        <taxon>Bacillaceae</taxon>
        <taxon>Bacillus</taxon>
        <taxon>Bacillus cereus group</taxon>
    </lineage>
</organism>
<feature type="transmembrane region" description="Helical" evidence="8">
    <location>
        <begin position="365"/>
        <end position="384"/>
    </location>
</feature>
<evidence type="ECO:0000256" key="7">
    <source>
        <dbReference type="ARBA" id="ARBA00023012"/>
    </source>
</evidence>
<dbReference type="SUPFAM" id="SSF50156">
    <property type="entry name" value="PDZ domain-like"/>
    <property type="match status" value="1"/>
</dbReference>
<dbReference type="KEGG" id="bcy:Bcer98_0696"/>
<keyword evidence="4" id="KW-0547">Nucleotide-binding</keyword>
<dbReference type="InterPro" id="IPR036034">
    <property type="entry name" value="PDZ_sf"/>
</dbReference>
<protein>
    <recommendedName>
        <fullName evidence="2">histidine kinase</fullName>
        <ecNumber evidence="2">2.7.13.3</ecNumber>
    </recommendedName>
</protein>
<dbReference type="Proteomes" id="UP000002300">
    <property type="component" value="Chromosome"/>
</dbReference>
<evidence type="ECO:0000259" key="9">
    <source>
        <dbReference type="PROSITE" id="PS50109"/>
    </source>
</evidence>
<dbReference type="GO" id="GO:0016020">
    <property type="term" value="C:membrane"/>
    <property type="evidence" value="ECO:0007669"/>
    <property type="project" value="InterPro"/>
</dbReference>
<evidence type="ECO:0000256" key="2">
    <source>
        <dbReference type="ARBA" id="ARBA00012438"/>
    </source>
</evidence>
<dbReference type="PANTHER" id="PTHR24421:SF60">
    <property type="entry name" value="SENSOR HISTIDINE KINASE COMP"/>
    <property type="match status" value="1"/>
</dbReference>
<comment type="catalytic activity">
    <reaction evidence="1">
        <text>ATP + protein L-histidine = ADP + protein N-phospho-L-histidine.</text>
        <dbReference type="EC" id="2.7.13.3"/>
    </reaction>
</comment>
<keyword evidence="11" id="KW-1185">Reference proteome</keyword>
<dbReference type="PANTHER" id="PTHR24421">
    <property type="entry name" value="NITRATE/NITRITE SENSOR PROTEIN NARX-RELATED"/>
    <property type="match status" value="1"/>
</dbReference>
<keyword evidence="6" id="KW-0067">ATP-binding</keyword>
<evidence type="ECO:0000256" key="1">
    <source>
        <dbReference type="ARBA" id="ARBA00000085"/>
    </source>
</evidence>
<dbReference type="EC" id="2.7.13.3" evidence="2"/>
<dbReference type="STRING" id="315749.Bcer98_0696"/>
<dbReference type="AlphaFoldDB" id="A7GLN3"/>
<feature type="transmembrane region" description="Helical" evidence="8">
    <location>
        <begin position="390"/>
        <end position="411"/>
    </location>
</feature>
<feature type="transmembrane region" description="Helical" evidence="8">
    <location>
        <begin position="39"/>
        <end position="59"/>
    </location>
</feature>
<name>A7GLN3_BACCN</name>